<dbReference type="EMBL" id="JBCGBO010000001">
    <property type="protein sequence ID" value="KAK9229211.1"/>
    <property type="molecule type" value="Genomic_DNA"/>
</dbReference>
<evidence type="ECO:0000313" key="2">
    <source>
        <dbReference type="Proteomes" id="UP001428341"/>
    </source>
</evidence>
<accession>A0AAP0N0S6</accession>
<evidence type="ECO:0000313" key="1">
    <source>
        <dbReference type="EMBL" id="KAK9229211.1"/>
    </source>
</evidence>
<dbReference type="Proteomes" id="UP001428341">
    <property type="component" value="Unassembled WGS sequence"/>
</dbReference>
<organism evidence="1 2">
    <name type="scientific">Citrus x changshan-huyou</name>
    <dbReference type="NCBI Taxonomy" id="2935761"/>
    <lineage>
        <taxon>Eukaryota</taxon>
        <taxon>Viridiplantae</taxon>
        <taxon>Streptophyta</taxon>
        <taxon>Embryophyta</taxon>
        <taxon>Tracheophyta</taxon>
        <taxon>Spermatophyta</taxon>
        <taxon>Magnoliopsida</taxon>
        <taxon>eudicotyledons</taxon>
        <taxon>Gunneridae</taxon>
        <taxon>Pentapetalae</taxon>
        <taxon>rosids</taxon>
        <taxon>malvids</taxon>
        <taxon>Sapindales</taxon>
        <taxon>Rutaceae</taxon>
        <taxon>Aurantioideae</taxon>
        <taxon>Citrus</taxon>
    </lineage>
</organism>
<protein>
    <submittedName>
        <fullName evidence="1">Uncharacterized protein</fullName>
    </submittedName>
</protein>
<keyword evidence="2" id="KW-1185">Reference proteome</keyword>
<gene>
    <name evidence="1" type="ORF">WN944_022170</name>
</gene>
<comment type="caution">
    <text evidence="1">The sequence shown here is derived from an EMBL/GenBank/DDBJ whole genome shotgun (WGS) entry which is preliminary data.</text>
</comment>
<reference evidence="1 2" key="1">
    <citation type="submission" date="2024-05" db="EMBL/GenBank/DDBJ databases">
        <title>Haplotype-resolved chromosome-level genome assembly of Huyou (Citrus changshanensis).</title>
        <authorList>
            <person name="Miao C."/>
            <person name="Chen W."/>
            <person name="Wu Y."/>
            <person name="Wang L."/>
            <person name="Zhao S."/>
            <person name="Grierson D."/>
            <person name="Xu C."/>
            <person name="Chen K."/>
        </authorList>
    </citation>
    <scope>NUCLEOTIDE SEQUENCE [LARGE SCALE GENOMIC DNA]</scope>
    <source>
        <strain evidence="1">01-14</strain>
        <tissue evidence="1">Leaf</tissue>
    </source>
</reference>
<name>A0AAP0N0S6_9ROSI</name>
<dbReference type="AlphaFoldDB" id="A0AAP0N0S6"/>
<sequence>MPRSPGVSLPRKDICARLPEFKKTPLELREWKEKWSFDWRRRTVEPTGGDDEATKHVFSSKLIITTPQTGMSIPQPSYTYEATIRPSFREMCDNDVLSDGEGVPDPSSVNEPRNDGLVTRRVSWIISFVCIRPYDQI</sequence>
<proteinExistence type="predicted"/>